<dbReference type="Proteomes" id="UP000011131">
    <property type="component" value="Chromosome"/>
</dbReference>
<dbReference type="AlphaFoldDB" id="L7URI3"/>
<accession>L7URI3</accession>
<sequence>MTTDNRKPLTEAGHAMAESPPRPQEGIPSHPKPETKKGPGRPGAFPQQPGKRPASRPSPQMRPARRNTFRGR</sequence>
<evidence type="ECO:0000313" key="2">
    <source>
        <dbReference type="EMBL" id="AGC49224.1"/>
    </source>
</evidence>
<dbReference type="PATRIC" id="fig|1278073.3.peg.8096"/>
<reference evidence="2 3" key="1">
    <citation type="journal article" date="2013" name="Genome Announc.">
        <title>Complete genome sequence of Myxococcus stipitatus strain DSM 14675, a fruiting myxobacterium.</title>
        <authorList>
            <person name="Huntley S."/>
            <person name="Kneip S."/>
            <person name="Treuner-Lange A."/>
            <person name="Sogaard-Andersen L."/>
        </authorList>
    </citation>
    <scope>NUCLEOTIDE SEQUENCE [LARGE SCALE GENOMIC DNA]</scope>
    <source>
        <strain evidence="3">DSM 14675 / JCM 12634 / Mx s8</strain>
    </source>
</reference>
<keyword evidence="3" id="KW-1185">Reference proteome</keyword>
<protein>
    <submittedName>
        <fullName evidence="2">Uncharacterized protein</fullName>
    </submittedName>
</protein>
<dbReference type="KEGG" id="msd:MYSTI_07952"/>
<evidence type="ECO:0000256" key="1">
    <source>
        <dbReference type="SAM" id="MobiDB-lite"/>
    </source>
</evidence>
<dbReference type="EMBL" id="CP004025">
    <property type="protein sequence ID" value="AGC49224.1"/>
    <property type="molecule type" value="Genomic_DNA"/>
</dbReference>
<name>L7URI3_MYXSD</name>
<dbReference type="HOGENOM" id="CLU_2718142_0_0_7"/>
<organism evidence="2 3">
    <name type="scientific">Myxococcus stipitatus (strain DSM 14675 / JCM 12634 / Mx s8)</name>
    <dbReference type="NCBI Taxonomy" id="1278073"/>
    <lineage>
        <taxon>Bacteria</taxon>
        <taxon>Pseudomonadati</taxon>
        <taxon>Myxococcota</taxon>
        <taxon>Myxococcia</taxon>
        <taxon>Myxococcales</taxon>
        <taxon>Cystobacterineae</taxon>
        <taxon>Myxococcaceae</taxon>
        <taxon>Myxococcus</taxon>
    </lineage>
</organism>
<feature type="region of interest" description="Disordered" evidence="1">
    <location>
        <begin position="1"/>
        <end position="72"/>
    </location>
</feature>
<proteinExistence type="predicted"/>
<evidence type="ECO:0000313" key="3">
    <source>
        <dbReference type="Proteomes" id="UP000011131"/>
    </source>
</evidence>
<feature type="compositionally biased region" description="Basic residues" evidence="1">
    <location>
        <begin position="63"/>
        <end position="72"/>
    </location>
</feature>
<gene>
    <name evidence="2" type="ordered locus">MYSTI_07952</name>
</gene>